<accession>A0A8T0IE63</accession>
<reference evidence="1" key="1">
    <citation type="submission" date="2020-06" db="EMBL/GenBank/DDBJ databases">
        <title>WGS assembly of Ceratodon purpureus strain R40.</title>
        <authorList>
            <person name="Carey S.B."/>
            <person name="Jenkins J."/>
            <person name="Shu S."/>
            <person name="Lovell J.T."/>
            <person name="Sreedasyam A."/>
            <person name="Maumus F."/>
            <person name="Tiley G.P."/>
            <person name="Fernandez-Pozo N."/>
            <person name="Barry K."/>
            <person name="Chen C."/>
            <person name="Wang M."/>
            <person name="Lipzen A."/>
            <person name="Daum C."/>
            <person name="Saski C.A."/>
            <person name="Payton A.C."/>
            <person name="Mcbreen J.C."/>
            <person name="Conrad R.E."/>
            <person name="Kollar L.M."/>
            <person name="Olsson S."/>
            <person name="Huttunen S."/>
            <person name="Landis J.B."/>
            <person name="Wickett N.J."/>
            <person name="Johnson M.G."/>
            <person name="Rensing S.A."/>
            <person name="Grimwood J."/>
            <person name="Schmutz J."/>
            <person name="Mcdaniel S.F."/>
        </authorList>
    </citation>
    <scope>NUCLEOTIDE SEQUENCE</scope>
    <source>
        <strain evidence="1">R40</strain>
    </source>
</reference>
<dbReference type="EMBL" id="CM026424">
    <property type="protein sequence ID" value="KAG0581682.1"/>
    <property type="molecule type" value="Genomic_DNA"/>
</dbReference>
<organism evidence="1 2">
    <name type="scientific">Ceratodon purpureus</name>
    <name type="common">Fire moss</name>
    <name type="synonym">Dicranum purpureum</name>
    <dbReference type="NCBI Taxonomy" id="3225"/>
    <lineage>
        <taxon>Eukaryota</taxon>
        <taxon>Viridiplantae</taxon>
        <taxon>Streptophyta</taxon>
        <taxon>Embryophyta</taxon>
        <taxon>Bryophyta</taxon>
        <taxon>Bryophytina</taxon>
        <taxon>Bryopsida</taxon>
        <taxon>Dicranidae</taxon>
        <taxon>Pseudoditrichales</taxon>
        <taxon>Ditrichaceae</taxon>
        <taxon>Ceratodon</taxon>
    </lineage>
</organism>
<evidence type="ECO:0000313" key="2">
    <source>
        <dbReference type="Proteomes" id="UP000822688"/>
    </source>
</evidence>
<name>A0A8T0IE63_CERPU</name>
<comment type="caution">
    <text evidence="1">The sequence shown here is derived from an EMBL/GenBank/DDBJ whole genome shotgun (WGS) entry which is preliminary data.</text>
</comment>
<protein>
    <submittedName>
        <fullName evidence="1">Uncharacterized protein</fullName>
    </submittedName>
</protein>
<proteinExistence type="predicted"/>
<dbReference type="AlphaFoldDB" id="A0A8T0IE63"/>
<keyword evidence="2" id="KW-1185">Reference proteome</keyword>
<sequence>MESVCEKLPVSTSHYQPLGFCYNGLGGRCKWETTARSIPRFKAHVPPSGLSWRQLENYHHCKHQPFNLCFVRDSQHPQVRAASKIHPE</sequence>
<evidence type="ECO:0000313" key="1">
    <source>
        <dbReference type="EMBL" id="KAG0581682.1"/>
    </source>
</evidence>
<dbReference type="Proteomes" id="UP000822688">
    <property type="component" value="Chromosome 4"/>
</dbReference>
<gene>
    <name evidence="1" type="ORF">KC19_4G271500</name>
</gene>